<dbReference type="Gene3D" id="3.80.10.10">
    <property type="entry name" value="Ribonuclease Inhibitor"/>
    <property type="match status" value="1"/>
</dbReference>
<dbReference type="SUPFAM" id="SSF52058">
    <property type="entry name" value="L domain-like"/>
    <property type="match status" value="1"/>
</dbReference>
<evidence type="ECO:0000259" key="1">
    <source>
        <dbReference type="PROSITE" id="PS50181"/>
    </source>
</evidence>
<proteinExistence type="predicted"/>
<evidence type="ECO:0000313" key="3">
    <source>
        <dbReference type="Proteomes" id="UP001498771"/>
    </source>
</evidence>
<dbReference type="PROSITE" id="PS50181">
    <property type="entry name" value="FBOX"/>
    <property type="match status" value="1"/>
</dbReference>
<dbReference type="GeneID" id="90039361"/>
<dbReference type="Pfam" id="PF12937">
    <property type="entry name" value="F-box-like"/>
    <property type="match status" value="1"/>
</dbReference>
<dbReference type="PANTHER" id="PTHR38926">
    <property type="entry name" value="F-BOX DOMAIN CONTAINING PROTEIN, EXPRESSED"/>
    <property type="match status" value="1"/>
</dbReference>
<protein>
    <recommendedName>
        <fullName evidence="1">F-box domain-containing protein</fullName>
    </recommendedName>
</protein>
<organism evidence="2 3">
    <name type="scientific">Myxozyma melibiosi</name>
    <dbReference type="NCBI Taxonomy" id="54550"/>
    <lineage>
        <taxon>Eukaryota</taxon>
        <taxon>Fungi</taxon>
        <taxon>Dikarya</taxon>
        <taxon>Ascomycota</taxon>
        <taxon>Saccharomycotina</taxon>
        <taxon>Lipomycetes</taxon>
        <taxon>Lipomycetales</taxon>
        <taxon>Lipomycetaceae</taxon>
        <taxon>Myxozyma</taxon>
    </lineage>
</organism>
<dbReference type="InterPro" id="IPR001810">
    <property type="entry name" value="F-box_dom"/>
</dbReference>
<dbReference type="RefSeq" id="XP_064765418.1">
    <property type="nucleotide sequence ID" value="XM_064913849.1"/>
</dbReference>
<feature type="domain" description="F-box" evidence="1">
    <location>
        <begin position="56"/>
        <end position="104"/>
    </location>
</feature>
<evidence type="ECO:0000313" key="2">
    <source>
        <dbReference type="EMBL" id="KAK7202385.1"/>
    </source>
</evidence>
<dbReference type="SUPFAM" id="SSF81383">
    <property type="entry name" value="F-box domain"/>
    <property type="match status" value="1"/>
</dbReference>
<dbReference type="Gene3D" id="1.20.1280.50">
    <property type="match status" value="1"/>
</dbReference>
<dbReference type="PANTHER" id="PTHR38926:SF5">
    <property type="entry name" value="F-BOX AND LEUCINE-RICH REPEAT PROTEIN 6"/>
    <property type="match status" value="1"/>
</dbReference>
<reference evidence="2 3" key="1">
    <citation type="submission" date="2024-03" db="EMBL/GenBank/DDBJ databases">
        <title>Genome-scale model development and genomic sequencing of the oleaginous clade Lipomyces.</title>
        <authorList>
            <consortium name="Lawrence Berkeley National Laboratory"/>
            <person name="Czajka J.J."/>
            <person name="Han Y."/>
            <person name="Kim J."/>
            <person name="Mondo S.J."/>
            <person name="Hofstad B.A."/>
            <person name="Robles A."/>
            <person name="Haridas S."/>
            <person name="Riley R."/>
            <person name="LaButti K."/>
            <person name="Pangilinan J."/>
            <person name="Andreopoulos W."/>
            <person name="Lipzen A."/>
            <person name="Yan J."/>
            <person name="Wang M."/>
            <person name="Ng V."/>
            <person name="Grigoriev I.V."/>
            <person name="Spatafora J.W."/>
            <person name="Magnuson J.K."/>
            <person name="Baker S.E."/>
            <person name="Pomraning K.R."/>
        </authorList>
    </citation>
    <scope>NUCLEOTIDE SEQUENCE [LARGE SCALE GENOMIC DNA]</scope>
    <source>
        <strain evidence="2 3">Phaff 52-87</strain>
    </source>
</reference>
<dbReference type="EMBL" id="JBBJBU010000019">
    <property type="protein sequence ID" value="KAK7202385.1"/>
    <property type="molecule type" value="Genomic_DNA"/>
</dbReference>
<dbReference type="InterPro" id="IPR036047">
    <property type="entry name" value="F-box-like_dom_sf"/>
</dbReference>
<accession>A0ABR1EXS8</accession>
<name>A0ABR1EXS8_9ASCO</name>
<dbReference type="SMART" id="SM00256">
    <property type="entry name" value="FBOX"/>
    <property type="match status" value="1"/>
</dbReference>
<keyword evidence="3" id="KW-1185">Reference proteome</keyword>
<dbReference type="Proteomes" id="UP001498771">
    <property type="component" value="Unassembled WGS sequence"/>
</dbReference>
<comment type="caution">
    <text evidence="2">The sequence shown here is derived from an EMBL/GenBank/DDBJ whole genome shotgun (WGS) entry which is preliminary data.</text>
</comment>
<dbReference type="InterPro" id="IPR032675">
    <property type="entry name" value="LRR_dom_sf"/>
</dbReference>
<sequence length="499" mass="56219">MLFESRRLCEIQESFIDGRHHQALAEALQLAFEDPGNLDALILAGNLAEQIKCRRRDFLSIFPVEITSQIFNYLTTAEVANLQLVSRAWRNFVLNRAPQLWEVLDFRTCRGPSVADDALQECVRRARGRVRVICLPNPAERDYQCSVVVTRNSRLLRDMFRLTTDDLERVRLLTNLKELHIESYTELFSSTISYFDDMVDFLARLEKLTIEITNLSELLDIIDAGAPVTNLHTLRAVYSRCTPTASEKKIELLTCRNPFRENALNNLRRLEISGYRWREMDDDGAAVKFPRGSIVIGQLGMMRLIAMATGLRWFAMTNIVIESDGRVGHYPLDFRCCSVLEEVSIRWGRFEHLPAFPASTKRLALDFCTIGDPRLPLPTTAQLAVNDQFHADAAVETLSLQGTLDPQRNIYCALSADSARQMHELLTGILGTYGAKRTPLCTLDLSSCPGLRFPAAAAAIFSSAPDLTVLQLRGVAGSTREQAQSIMRLILPSIEVECY</sequence>
<gene>
    <name evidence="2" type="ORF">BZA70DRAFT_286231</name>
</gene>